<evidence type="ECO:0000313" key="3">
    <source>
        <dbReference type="EnsemblMetazoa" id="HelroP164968"/>
    </source>
</evidence>
<dbReference type="SUPFAM" id="SSF56219">
    <property type="entry name" value="DNase I-like"/>
    <property type="match status" value="1"/>
</dbReference>
<reference evidence="3" key="3">
    <citation type="submission" date="2015-06" db="UniProtKB">
        <authorList>
            <consortium name="EnsemblMetazoa"/>
        </authorList>
    </citation>
    <scope>IDENTIFICATION</scope>
</reference>
<accession>T1EW12</accession>
<dbReference type="InterPro" id="IPR036691">
    <property type="entry name" value="Endo/exonu/phosph_ase_sf"/>
</dbReference>
<dbReference type="InParanoid" id="T1EW12"/>
<dbReference type="Gene3D" id="3.60.10.10">
    <property type="entry name" value="Endonuclease/exonuclease/phosphatase"/>
    <property type="match status" value="1"/>
</dbReference>
<dbReference type="CTD" id="20200762"/>
<proteinExistence type="predicted"/>
<dbReference type="EnsemblMetazoa" id="HelroT164968">
    <property type="protein sequence ID" value="HelroP164968"/>
    <property type="gene ID" value="HelroG164968"/>
</dbReference>
<dbReference type="RefSeq" id="XP_009029130.1">
    <property type="nucleotide sequence ID" value="XM_009030882.1"/>
</dbReference>
<name>T1EW12_HELRO</name>
<dbReference type="PANTHER" id="PTHR33776">
    <property type="entry name" value="ENDO/EXONUCLEASE/PHOSPHATASE DOMAIN-CONTAINING PROTEIN"/>
    <property type="match status" value="1"/>
</dbReference>
<reference evidence="2 4" key="2">
    <citation type="journal article" date="2013" name="Nature">
        <title>Insights into bilaterian evolution from three spiralian genomes.</title>
        <authorList>
            <person name="Simakov O."/>
            <person name="Marletaz F."/>
            <person name="Cho S.J."/>
            <person name="Edsinger-Gonzales E."/>
            <person name="Havlak P."/>
            <person name="Hellsten U."/>
            <person name="Kuo D.H."/>
            <person name="Larsson T."/>
            <person name="Lv J."/>
            <person name="Arendt D."/>
            <person name="Savage R."/>
            <person name="Osoegawa K."/>
            <person name="de Jong P."/>
            <person name="Grimwood J."/>
            <person name="Chapman J.A."/>
            <person name="Shapiro H."/>
            <person name="Aerts A."/>
            <person name="Otillar R.P."/>
            <person name="Terry A.Y."/>
            <person name="Boore J.L."/>
            <person name="Grigoriev I.V."/>
            <person name="Lindberg D.R."/>
            <person name="Seaver E.C."/>
            <person name="Weisblat D.A."/>
            <person name="Putnam N.H."/>
            <person name="Rokhsar D.S."/>
        </authorList>
    </citation>
    <scope>NUCLEOTIDE SEQUENCE</scope>
</reference>
<dbReference type="KEGG" id="hro:HELRODRAFT_164968"/>
<evidence type="ECO:0000313" key="2">
    <source>
        <dbReference type="EMBL" id="ESN92837.1"/>
    </source>
</evidence>
<dbReference type="OrthoDB" id="6372692at2759"/>
<dbReference type="GO" id="GO:0003824">
    <property type="term" value="F:catalytic activity"/>
    <property type="evidence" value="ECO:0007669"/>
    <property type="project" value="InterPro"/>
</dbReference>
<dbReference type="HOGENOM" id="CLU_1195989_0_0_1"/>
<protein>
    <recommendedName>
        <fullName evidence="1">Endonuclease/exonuclease/phosphatase domain-containing protein</fullName>
    </recommendedName>
</protein>
<gene>
    <name evidence="3" type="primary">20200762</name>
    <name evidence="2" type="ORF">HELRODRAFT_164968</name>
</gene>
<dbReference type="AlphaFoldDB" id="T1EW12"/>
<dbReference type="Proteomes" id="UP000015101">
    <property type="component" value="Unassembled WGS sequence"/>
</dbReference>
<reference evidence="4" key="1">
    <citation type="submission" date="2012-12" db="EMBL/GenBank/DDBJ databases">
        <authorList>
            <person name="Hellsten U."/>
            <person name="Grimwood J."/>
            <person name="Chapman J.A."/>
            <person name="Shapiro H."/>
            <person name="Aerts A."/>
            <person name="Otillar R.P."/>
            <person name="Terry A.Y."/>
            <person name="Boore J.L."/>
            <person name="Simakov O."/>
            <person name="Marletaz F."/>
            <person name="Cho S.-J."/>
            <person name="Edsinger-Gonzales E."/>
            <person name="Havlak P."/>
            <person name="Kuo D.-H."/>
            <person name="Larsson T."/>
            <person name="Lv J."/>
            <person name="Arendt D."/>
            <person name="Savage R."/>
            <person name="Osoegawa K."/>
            <person name="de Jong P."/>
            <person name="Lindberg D.R."/>
            <person name="Seaver E.C."/>
            <person name="Weisblat D.A."/>
            <person name="Putnam N.H."/>
            <person name="Grigoriev I.V."/>
            <person name="Rokhsar D.S."/>
        </authorList>
    </citation>
    <scope>NUCLEOTIDE SEQUENCE</scope>
</reference>
<organism evidence="3 4">
    <name type="scientific">Helobdella robusta</name>
    <name type="common">Californian leech</name>
    <dbReference type="NCBI Taxonomy" id="6412"/>
    <lineage>
        <taxon>Eukaryota</taxon>
        <taxon>Metazoa</taxon>
        <taxon>Spiralia</taxon>
        <taxon>Lophotrochozoa</taxon>
        <taxon>Annelida</taxon>
        <taxon>Clitellata</taxon>
        <taxon>Hirudinea</taxon>
        <taxon>Rhynchobdellida</taxon>
        <taxon>Glossiphoniidae</taxon>
        <taxon>Helobdella</taxon>
    </lineage>
</organism>
<dbReference type="InterPro" id="IPR005135">
    <property type="entry name" value="Endo/exonuclease/phosphatase"/>
</dbReference>
<evidence type="ECO:0000259" key="1">
    <source>
        <dbReference type="Pfam" id="PF03372"/>
    </source>
</evidence>
<dbReference type="EMBL" id="KB097639">
    <property type="protein sequence ID" value="ESN92837.1"/>
    <property type="molecule type" value="Genomic_DNA"/>
</dbReference>
<dbReference type="PANTHER" id="PTHR33776:SF3">
    <property type="entry name" value="PHD-TYPE DOMAIN-CONTAINING PROTEIN"/>
    <property type="match status" value="1"/>
</dbReference>
<keyword evidence="4" id="KW-1185">Reference proteome</keyword>
<dbReference type="Pfam" id="PF03372">
    <property type="entry name" value="Exo_endo_phos"/>
    <property type="match status" value="1"/>
</dbReference>
<dbReference type="eggNOG" id="ENOG502TGVU">
    <property type="taxonomic scope" value="Eukaryota"/>
</dbReference>
<dbReference type="EMBL" id="AMQM01001891">
    <property type="status" value="NOT_ANNOTATED_CDS"/>
    <property type="molecule type" value="Genomic_DNA"/>
</dbReference>
<dbReference type="GeneID" id="20200762"/>
<dbReference type="STRING" id="6412.T1EW12"/>
<sequence>MSNALTDSMTQLHATLSTLGNSVSACQQQVTKINETPMFETMTRALWTVEQERKDDEQRSNYVIISGLELEQGGNDKDMVSSICENHLPIKSQIKTNDLSLFLSTYDSDIFSVIETWLTPNDPDNLFLPPGFSFVRRDRGSRGGGVAFIIKNTVSYKVVSVPSIYSHIEIVSIDVPTSTKNYRLISYYRSGGFDVSAEPYAFDSVGCIKELCKGGVVCLMGDFNLSPINWVN</sequence>
<evidence type="ECO:0000313" key="4">
    <source>
        <dbReference type="Proteomes" id="UP000015101"/>
    </source>
</evidence>
<feature type="domain" description="Endonuclease/exonuclease/phosphatase" evidence="1">
    <location>
        <begin position="96"/>
        <end position="230"/>
    </location>
</feature>